<dbReference type="NCBIfam" id="NF005914">
    <property type="entry name" value="PRK07907.1"/>
    <property type="match status" value="1"/>
</dbReference>
<dbReference type="NCBIfam" id="NF006053">
    <property type="entry name" value="PRK08201.1"/>
    <property type="match status" value="1"/>
</dbReference>
<dbReference type="PATRIC" id="fig|872965.6.peg.1402"/>
<sequence>MTTPREYAREHRTRFVEELKTFLRIPSISTLSEHAADVRRAAEWLAEHMRLVGIQHVELVETGGHPIVYGEWLGAGPEAPTVVVYGHYDVQPVDPLDEWKTPPFEPTIIGENIYARGATDDKGQLFIHLKAAEAYLKTSGRLPVNIKYIFEGEEEVGSVHLDTFIAENRERLAASSAIISDTHILGPDTPSIVYGLRGLAYIEVTVQGPRNDLHSGLYGGAVDNPALVLARMLAQLHDEHGRVTIPGFYDAVRPLTPEERENLARVPYGEEELKAETGVPAAWGEAEYSIVERIGARPTLDVNGMWAGFTGEGAKTIIPARASAKISMRLVPDQDPDDIAQRAVAYLQDLAPPTVTFSAKTLHGGKPALIPLDSVPMQAAAAAFETVWGKRPIFTREGGSIPVVATFMDVLGAPPVMLGFGLGDDNLHAPNEKFYLPNFYRGIETVVEYLRLLAEMS</sequence>
<dbReference type="InterPro" id="IPR002933">
    <property type="entry name" value="Peptidase_M20"/>
</dbReference>
<dbReference type="CDD" id="cd05680">
    <property type="entry name" value="M20_dipept_like"/>
    <property type="match status" value="1"/>
</dbReference>
<dbReference type="EMBL" id="BBZA01000062">
    <property type="protein sequence ID" value="GAP62509.1"/>
    <property type="molecule type" value="Genomic_DNA"/>
</dbReference>
<dbReference type="RefSeq" id="WP_054492425.1">
    <property type="nucleotide sequence ID" value="NZ_BBZA01000062.1"/>
</dbReference>
<evidence type="ECO:0000313" key="5">
    <source>
        <dbReference type="EMBL" id="GAP62509.1"/>
    </source>
</evidence>
<reference evidence="5 7" key="1">
    <citation type="journal article" date="2015" name="Genome Announc.">
        <title>Draft Genome Sequence of a Heterotrophic Facultative Anaerobic Thermophilic Bacterium, Ardenticatena maritima Strain 110ST.</title>
        <authorList>
            <person name="Kawaichi S."/>
            <person name="Yoshida T."/>
            <person name="Sako Y."/>
            <person name="Nakamura R."/>
        </authorList>
    </citation>
    <scope>NUCLEOTIDE SEQUENCE [LARGE SCALE GENOMIC DNA]</scope>
    <source>
        <strain evidence="5 7">110S</strain>
    </source>
</reference>
<feature type="domain" description="Peptidase M20 dimerisation" evidence="4">
    <location>
        <begin position="194"/>
        <end position="353"/>
    </location>
</feature>
<accession>A0A0M8K8A3</accession>
<evidence type="ECO:0000313" key="7">
    <source>
        <dbReference type="Proteomes" id="UP000037784"/>
    </source>
</evidence>
<dbReference type="Gene3D" id="3.30.70.360">
    <property type="match status" value="1"/>
</dbReference>
<comment type="caution">
    <text evidence="5">The sequence shown here is derived from an EMBL/GenBank/DDBJ whole genome shotgun (WGS) entry which is preliminary data.</text>
</comment>
<protein>
    <recommendedName>
        <fullName evidence="4">Peptidase M20 dimerisation domain-containing protein</fullName>
    </recommendedName>
</protein>
<evidence type="ECO:0000256" key="3">
    <source>
        <dbReference type="ARBA" id="ARBA00022801"/>
    </source>
</evidence>
<name>A0A0M8K8A3_9CHLR</name>
<keyword evidence="1" id="KW-0645">Protease</keyword>
<evidence type="ECO:0000313" key="6">
    <source>
        <dbReference type="EMBL" id="KPL88491.1"/>
    </source>
</evidence>
<keyword evidence="2" id="KW-0479">Metal-binding</keyword>
<dbReference type="SUPFAM" id="SSF53187">
    <property type="entry name" value="Zn-dependent exopeptidases"/>
    <property type="match status" value="1"/>
</dbReference>
<reference evidence="7" key="3">
    <citation type="submission" date="2015-08" db="EMBL/GenBank/DDBJ databases">
        <title>Draft Genome Sequence of a Heterotrophic Facultative Anaerobic Bacterium Ardenticatena maritima Strain 110S.</title>
        <authorList>
            <person name="Kawaichi S."/>
            <person name="Yoshida T."/>
            <person name="Sako Y."/>
            <person name="Nakamura R."/>
        </authorList>
    </citation>
    <scope>NUCLEOTIDE SEQUENCE [LARGE SCALE GENOMIC DNA]</scope>
    <source>
        <strain evidence="7">110S</strain>
    </source>
</reference>
<dbReference type="InterPro" id="IPR011650">
    <property type="entry name" value="Peptidase_M20_dimer"/>
</dbReference>
<dbReference type="InParanoid" id="A0A0M8K8A3"/>
<dbReference type="STRING" id="872965.SE16_06790"/>
<dbReference type="Pfam" id="PF01546">
    <property type="entry name" value="Peptidase_M20"/>
    <property type="match status" value="1"/>
</dbReference>
<evidence type="ECO:0000259" key="4">
    <source>
        <dbReference type="Pfam" id="PF07687"/>
    </source>
</evidence>
<organism evidence="5 7">
    <name type="scientific">Ardenticatena maritima</name>
    <dbReference type="NCBI Taxonomy" id="872965"/>
    <lineage>
        <taxon>Bacteria</taxon>
        <taxon>Bacillati</taxon>
        <taxon>Chloroflexota</taxon>
        <taxon>Ardenticatenia</taxon>
        <taxon>Ardenticatenales</taxon>
        <taxon>Ardenticatenaceae</taxon>
        <taxon>Ardenticatena</taxon>
    </lineage>
</organism>
<reference evidence="6 8" key="2">
    <citation type="submission" date="2015-07" db="EMBL/GenBank/DDBJ databases">
        <title>Whole genome sequence of Ardenticatena maritima DSM 23922.</title>
        <authorList>
            <person name="Hemp J."/>
            <person name="Ward L.M."/>
            <person name="Pace L.A."/>
            <person name="Fischer W.W."/>
        </authorList>
    </citation>
    <scope>NUCLEOTIDE SEQUENCE [LARGE SCALE GENOMIC DNA]</scope>
    <source>
        <strain evidence="6 8">110S</strain>
    </source>
</reference>
<dbReference type="OrthoDB" id="9761532at2"/>
<dbReference type="GO" id="GO:0008233">
    <property type="term" value="F:peptidase activity"/>
    <property type="evidence" value="ECO:0007669"/>
    <property type="project" value="UniProtKB-KW"/>
</dbReference>
<dbReference type="Proteomes" id="UP000050502">
    <property type="component" value="Unassembled WGS sequence"/>
</dbReference>
<dbReference type="EMBL" id="LGKN01000004">
    <property type="protein sequence ID" value="KPL88491.1"/>
    <property type="molecule type" value="Genomic_DNA"/>
</dbReference>
<keyword evidence="3" id="KW-0378">Hydrolase</keyword>
<dbReference type="Proteomes" id="UP000037784">
    <property type="component" value="Unassembled WGS sequence"/>
</dbReference>
<dbReference type="GO" id="GO:0006508">
    <property type="term" value="P:proteolysis"/>
    <property type="evidence" value="ECO:0007669"/>
    <property type="project" value="UniProtKB-KW"/>
</dbReference>
<dbReference type="GO" id="GO:0046872">
    <property type="term" value="F:metal ion binding"/>
    <property type="evidence" value="ECO:0007669"/>
    <property type="project" value="UniProtKB-KW"/>
</dbReference>
<dbReference type="PANTHER" id="PTHR43270:SF12">
    <property type="entry name" value="SUCCINYL-DIAMINOPIMELATE DESUCCINYLASE"/>
    <property type="match status" value="1"/>
</dbReference>
<evidence type="ECO:0000256" key="1">
    <source>
        <dbReference type="ARBA" id="ARBA00022670"/>
    </source>
</evidence>
<dbReference type="InterPro" id="IPR051458">
    <property type="entry name" value="Cyt/Met_Dipeptidase"/>
</dbReference>
<dbReference type="AlphaFoldDB" id="A0A0M8K8A3"/>
<evidence type="ECO:0000313" key="8">
    <source>
        <dbReference type="Proteomes" id="UP000050502"/>
    </source>
</evidence>
<dbReference type="PANTHER" id="PTHR43270">
    <property type="entry name" value="BETA-ALA-HIS DIPEPTIDASE"/>
    <property type="match status" value="1"/>
</dbReference>
<dbReference type="Gene3D" id="3.40.630.10">
    <property type="entry name" value="Zn peptidases"/>
    <property type="match status" value="1"/>
</dbReference>
<gene>
    <name evidence="5" type="ORF">ARMA_0932</name>
    <name evidence="6" type="ORF">SE16_06790</name>
</gene>
<proteinExistence type="predicted"/>
<dbReference type="NCBIfam" id="NF006579">
    <property type="entry name" value="PRK09104.1"/>
    <property type="match status" value="1"/>
</dbReference>
<keyword evidence="7" id="KW-1185">Reference proteome</keyword>
<dbReference type="Pfam" id="PF07687">
    <property type="entry name" value="M20_dimer"/>
    <property type="match status" value="1"/>
</dbReference>
<evidence type="ECO:0000256" key="2">
    <source>
        <dbReference type="ARBA" id="ARBA00022723"/>
    </source>
</evidence>